<reference evidence="1 2" key="1">
    <citation type="submission" date="2020-08" db="EMBL/GenBank/DDBJ databases">
        <authorList>
            <person name="Hejnol A."/>
        </authorList>
    </citation>
    <scope>NUCLEOTIDE SEQUENCE [LARGE SCALE GENOMIC DNA]</scope>
</reference>
<proteinExistence type="predicted"/>
<organism evidence="1 2">
    <name type="scientific">Dimorphilus gyrociliatus</name>
    <dbReference type="NCBI Taxonomy" id="2664684"/>
    <lineage>
        <taxon>Eukaryota</taxon>
        <taxon>Metazoa</taxon>
        <taxon>Spiralia</taxon>
        <taxon>Lophotrochozoa</taxon>
        <taxon>Annelida</taxon>
        <taxon>Polychaeta</taxon>
        <taxon>Polychaeta incertae sedis</taxon>
        <taxon>Dinophilidae</taxon>
        <taxon>Dimorphilus</taxon>
    </lineage>
</organism>
<keyword evidence="2" id="KW-1185">Reference proteome</keyword>
<dbReference type="InterPro" id="IPR036388">
    <property type="entry name" value="WH-like_DNA-bd_sf"/>
</dbReference>
<name>A0A7I8VEG3_9ANNE</name>
<evidence type="ECO:0000313" key="1">
    <source>
        <dbReference type="EMBL" id="CAD5114077.1"/>
    </source>
</evidence>
<dbReference type="EMBL" id="CAJFCJ010000005">
    <property type="protein sequence ID" value="CAD5114077.1"/>
    <property type="molecule type" value="Genomic_DNA"/>
</dbReference>
<evidence type="ECO:0000313" key="2">
    <source>
        <dbReference type="Proteomes" id="UP000549394"/>
    </source>
</evidence>
<dbReference type="Proteomes" id="UP000549394">
    <property type="component" value="Unassembled WGS sequence"/>
</dbReference>
<dbReference type="AlphaFoldDB" id="A0A7I8VEG3"/>
<comment type="caution">
    <text evidence="1">The sequence shown here is derived from an EMBL/GenBank/DDBJ whole genome shotgun (WGS) entry which is preliminary data.</text>
</comment>
<dbReference type="Gene3D" id="1.10.10.10">
    <property type="entry name" value="Winged helix-like DNA-binding domain superfamily/Winged helix DNA-binding domain"/>
    <property type="match status" value="1"/>
</dbReference>
<gene>
    <name evidence="1" type="ORF">DGYR_LOCUS2968</name>
</gene>
<accession>A0A7I8VEG3</accession>
<protein>
    <submittedName>
        <fullName evidence="1">DgyrCDS3223</fullName>
    </submittedName>
</protein>
<sequence>MTHCKEVRDLVKKLIKDGKSYSEVATILGLVKSTVQYIAKPTYRKSGNVGRPKLKNNKEKITSTKVANLTGIKASQKTIQRTIKEIEEELKREA</sequence>